<keyword evidence="4" id="KW-1185">Reference proteome</keyword>
<dbReference type="Gene3D" id="3.40.50.720">
    <property type="entry name" value="NAD(P)-binding Rossmann-like Domain"/>
    <property type="match status" value="1"/>
</dbReference>
<dbReference type="CDD" id="cd00195">
    <property type="entry name" value="UBCc_UEV"/>
    <property type="match status" value="1"/>
</dbReference>
<dbReference type="AlphaFoldDB" id="A0A344L9A0"/>
<sequence length="513" mass="55836">MFSGDVDRWREPFPALGFTDDGERLHGPVRWSAPATPGQPATVCTARVEIMPDATFPFAPPRVRLLDPGGPLEITFHINADNTLCLWDEDWSVDDAPWLDPRKLLDRIAGWLEKTAAGWPGDDSCDLERYLDQEDDRPWMVLYDATRLAPDRAVQTKGGPAIICITDKARRTGNIVNGRRRNRKDRRLAWVTDLGSVVRPVRSWDDVAAFLGTHAAEVSRLIKMGVITVVLLQYTRGGANAALALRARSDAAGIRITACESADTSTKTRTMRAGPARAALADVPIAIVGCGAIGSYTAELLFRSGARQLTLVDAELLRPGNVVRHVAGHQYVGCPKPYAVWSHLRTIDPDVAAVQVRPERVSTLEDATDVLRRHRIVVDATASGRASSLLATAVTNIDAGSDHTVVSVCVQRDGDVLRVDRLPLRHGERHLSPLPAVEHISPLRERGCGSPVSPTPPGAVVAAAELALRVVIDEVTAERKFPATVADVRRPQDQPPFDVLGWVTSDHPQRAAS</sequence>
<dbReference type="GO" id="GO:0061503">
    <property type="term" value="F:tRNA threonylcarbamoyladenosine dehydratase"/>
    <property type="evidence" value="ECO:0007669"/>
    <property type="project" value="TreeGrafter"/>
</dbReference>
<name>A0A344L9A0_9PSEU</name>
<gene>
    <name evidence="3" type="ORF">A4R43_20705</name>
</gene>
<feature type="region of interest" description="Disordered" evidence="1">
    <location>
        <begin position="486"/>
        <end position="513"/>
    </location>
</feature>
<dbReference type="SUPFAM" id="SSF69572">
    <property type="entry name" value="Activating enzymes of the ubiquitin-like proteins"/>
    <property type="match status" value="1"/>
</dbReference>
<evidence type="ECO:0000256" key="1">
    <source>
        <dbReference type="SAM" id="MobiDB-lite"/>
    </source>
</evidence>
<dbReference type="PANTHER" id="PTHR43267">
    <property type="entry name" value="TRNA THREONYLCARBAMOYLADENOSINE DEHYDRATASE"/>
    <property type="match status" value="1"/>
</dbReference>
<dbReference type="GO" id="GO:0061504">
    <property type="term" value="P:cyclic threonylcarbamoyladenosine biosynthetic process"/>
    <property type="evidence" value="ECO:0007669"/>
    <property type="project" value="TreeGrafter"/>
</dbReference>
<accession>A0A344L9A0</accession>
<feature type="domain" description="THIF-type NAD/FAD binding fold" evidence="2">
    <location>
        <begin position="278"/>
        <end position="394"/>
    </location>
</feature>
<protein>
    <recommendedName>
        <fullName evidence="2">THIF-type NAD/FAD binding fold domain-containing protein</fullName>
    </recommendedName>
</protein>
<reference evidence="3 4" key="1">
    <citation type="submission" date="2016-04" db="EMBL/GenBank/DDBJ databases">
        <title>Complete genome sequence and analysis of deep-sea sediment isolate, Amycolatopsis sp. WP1.</title>
        <authorList>
            <person name="Wang H."/>
            <person name="Chen S."/>
            <person name="Wu Q."/>
        </authorList>
    </citation>
    <scope>NUCLEOTIDE SEQUENCE [LARGE SCALE GENOMIC DNA]</scope>
    <source>
        <strain evidence="3 4">WP1</strain>
    </source>
</reference>
<evidence type="ECO:0000313" key="3">
    <source>
        <dbReference type="EMBL" id="AXB44624.1"/>
    </source>
</evidence>
<dbReference type="KEGG" id="aab:A4R43_20705"/>
<organism evidence="3 4">
    <name type="scientific">Amycolatopsis albispora</name>
    <dbReference type="NCBI Taxonomy" id="1804986"/>
    <lineage>
        <taxon>Bacteria</taxon>
        <taxon>Bacillati</taxon>
        <taxon>Actinomycetota</taxon>
        <taxon>Actinomycetes</taxon>
        <taxon>Pseudonocardiales</taxon>
        <taxon>Pseudonocardiaceae</taxon>
        <taxon>Amycolatopsis</taxon>
    </lineage>
</organism>
<dbReference type="PANTHER" id="PTHR43267:SF1">
    <property type="entry name" value="TRNA THREONYLCARBAMOYLADENOSINE DEHYDRATASE"/>
    <property type="match status" value="1"/>
</dbReference>
<evidence type="ECO:0000313" key="4">
    <source>
        <dbReference type="Proteomes" id="UP000250434"/>
    </source>
</evidence>
<dbReference type="InterPro" id="IPR035985">
    <property type="entry name" value="Ubiquitin-activating_enz"/>
</dbReference>
<proteinExistence type="predicted"/>
<dbReference type="EMBL" id="CP015163">
    <property type="protein sequence ID" value="AXB44624.1"/>
    <property type="molecule type" value="Genomic_DNA"/>
</dbReference>
<evidence type="ECO:0000259" key="2">
    <source>
        <dbReference type="Pfam" id="PF00899"/>
    </source>
</evidence>
<dbReference type="GO" id="GO:0008641">
    <property type="term" value="F:ubiquitin-like modifier activating enzyme activity"/>
    <property type="evidence" value="ECO:0007669"/>
    <property type="project" value="InterPro"/>
</dbReference>
<dbReference type="InterPro" id="IPR045886">
    <property type="entry name" value="ThiF/MoeB/HesA"/>
</dbReference>
<dbReference type="Pfam" id="PF00899">
    <property type="entry name" value="ThiF"/>
    <property type="match status" value="1"/>
</dbReference>
<dbReference type="InterPro" id="IPR000594">
    <property type="entry name" value="ThiF_NAD_FAD-bd"/>
</dbReference>
<dbReference type="Proteomes" id="UP000250434">
    <property type="component" value="Chromosome"/>
</dbReference>